<dbReference type="OrthoDB" id="6680869at2"/>
<proteinExistence type="predicted"/>
<protein>
    <submittedName>
        <fullName evidence="2">Uncharacterized protein</fullName>
    </submittedName>
</protein>
<sequence>MKPSLKQIFCTLGFASSLIFTALTPAHAELDIEEKNVIYINASLEDGDDSTYPENWSDEKKIRDKTYNPHTDSSQNYLHHPRYFVINGKNAVYYYPLSESKHPALLYTRLADMNFYALTQSYGSSKQPLNLKPQLPNQLKDHQLFSIQQHGKNLILIFRSRYVLTLAEKQHNASLHSMFADNTYRISYELIEVTAQGKLLHRTSFIAPNPENGMSFGPKLNEKSADYDNNIIEYQTKTPGEYRTIKPYDIEHLYDYQHGKLSKHTQKYMLSPSERAALKEEYEAIDAEKMEDEYRESQRGETPEPSSCLNDFWVFNDKAAPKAVHWGNPWLQQQTVLYAKFLKEYEQGISYKWPAFRQLFCKLR</sequence>
<comment type="caution">
    <text evidence="2">The sequence shown here is derived from an EMBL/GenBank/DDBJ whole genome shotgun (WGS) entry which is preliminary data.</text>
</comment>
<keyword evidence="1" id="KW-0732">Signal</keyword>
<organism evidence="2 3">
    <name type="scientific">Acinetobacter tianfuensis</name>
    <dbReference type="NCBI Taxonomy" id="2419603"/>
    <lineage>
        <taxon>Bacteria</taxon>
        <taxon>Pseudomonadati</taxon>
        <taxon>Pseudomonadota</taxon>
        <taxon>Gammaproteobacteria</taxon>
        <taxon>Moraxellales</taxon>
        <taxon>Moraxellaceae</taxon>
        <taxon>Acinetobacter</taxon>
    </lineage>
</organism>
<feature type="signal peptide" evidence="1">
    <location>
        <begin position="1"/>
        <end position="28"/>
    </location>
</feature>
<evidence type="ECO:0000313" key="2">
    <source>
        <dbReference type="EMBL" id="RKG34657.1"/>
    </source>
</evidence>
<accession>A0A3A8EI88</accession>
<dbReference type="RefSeq" id="WP_120401040.1">
    <property type="nucleotide sequence ID" value="NZ_RAXV01000001.1"/>
</dbReference>
<feature type="chain" id="PRO_5017176183" evidence="1">
    <location>
        <begin position="29"/>
        <end position="364"/>
    </location>
</feature>
<dbReference type="EMBL" id="RAXV01000001">
    <property type="protein sequence ID" value="RKG34657.1"/>
    <property type="molecule type" value="Genomic_DNA"/>
</dbReference>
<gene>
    <name evidence="2" type="ORF">D7V32_00920</name>
</gene>
<reference evidence="2 3" key="1">
    <citation type="submission" date="2018-09" db="EMBL/GenBank/DDBJ databases">
        <title>The draft genome of Acinetobacter spp. strains.</title>
        <authorList>
            <person name="Qin J."/>
            <person name="Feng Y."/>
            <person name="Zong Z."/>
        </authorList>
    </citation>
    <scope>NUCLEOTIDE SEQUENCE [LARGE SCALE GENOMIC DNA]</scope>
    <source>
        <strain evidence="2 3">WCHAc060012</strain>
    </source>
</reference>
<evidence type="ECO:0000256" key="1">
    <source>
        <dbReference type="SAM" id="SignalP"/>
    </source>
</evidence>
<name>A0A3A8EI88_9GAMM</name>
<evidence type="ECO:0000313" key="3">
    <source>
        <dbReference type="Proteomes" id="UP000282388"/>
    </source>
</evidence>
<dbReference type="AlphaFoldDB" id="A0A3A8EI88"/>
<keyword evidence="3" id="KW-1185">Reference proteome</keyword>
<dbReference type="Proteomes" id="UP000282388">
    <property type="component" value="Unassembled WGS sequence"/>
</dbReference>